<feature type="domain" description="Translation initiation factor 3 N-terminal" evidence="6">
    <location>
        <begin position="30"/>
        <end position="97"/>
    </location>
</feature>
<evidence type="ECO:0000256" key="3">
    <source>
        <dbReference type="ARBA" id="ARBA00022917"/>
    </source>
</evidence>
<dbReference type="Pfam" id="PF00707">
    <property type="entry name" value="IF3_C"/>
    <property type="match status" value="1"/>
</dbReference>
<evidence type="ECO:0000256" key="2">
    <source>
        <dbReference type="ARBA" id="ARBA00022540"/>
    </source>
</evidence>
<dbReference type="Gene3D" id="3.10.20.80">
    <property type="entry name" value="Translation initiation factor 3 (IF-3), N-terminal domain"/>
    <property type="match status" value="1"/>
</dbReference>
<evidence type="ECO:0000259" key="6">
    <source>
        <dbReference type="Pfam" id="PF05198"/>
    </source>
</evidence>
<feature type="compositionally biased region" description="Basic and acidic residues" evidence="4">
    <location>
        <begin position="376"/>
        <end position="388"/>
    </location>
</feature>
<dbReference type="Pfam" id="PF05198">
    <property type="entry name" value="IF3_N"/>
    <property type="match status" value="1"/>
</dbReference>
<protein>
    <submittedName>
        <fullName evidence="7">Translation initiation factor 3, C-terminal</fullName>
    </submittedName>
</protein>
<dbReference type="GO" id="GO:0043022">
    <property type="term" value="F:ribosome binding"/>
    <property type="evidence" value="ECO:0007669"/>
    <property type="project" value="TreeGrafter"/>
</dbReference>
<feature type="compositionally biased region" description="Polar residues" evidence="4">
    <location>
        <begin position="325"/>
        <end position="334"/>
    </location>
</feature>
<comment type="similarity">
    <text evidence="1">Belongs to the IF-3 family.</text>
</comment>
<feature type="compositionally biased region" description="Polar residues" evidence="4">
    <location>
        <begin position="468"/>
        <end position="490"/>
    </location>
</feature>
<feature type="compositionally biased region" description="Polar residues" evidence="4">
    <location>
        <begin position="552"/>
        <end position="570"/>
    </location>
</feature>
<feature type="compositionally biased region" description="Basic and acidic residues" evidence="4">
    <location>
        <begin position="335"/>
        <end position="347"/>
    </location>
</feature>
<feature type="region of interest" description="Disordered" evidence="4">
    <location>
        <begin position="1"/>
        <end position="29"/>
    </location>
</feature>
<dbReference type="InterPro" id="IPR019815">
    <property type="entry name" value="Translation_initiation_fac_3_C"/>
</dbReference>
<feature type="compositionally biased region" description="Polar residues" evidence="4">
    <location>
        <begin position="497"/>
        <end position="545"/>
    </location>
</feature>
<feature type="compositionally biased region" description="Polar residues" evidence="4">
    <location>
        <begin position="290"/>
        <end position="300"/>
    </location>
</feature>
<dbReference type="InterPro" id="IPR019814">
    <property type="entry name" value="Translation_initiation_fac_3_N"/>
</dbReference>
<feature type="domain" description="Translation initiation factor 3 C-terminal" evidence="5">
    <location>
        <begin position="112"/>
        <end position="188"/>
    </location>
</feature>
<gene>
    <name evidence="7" type="ORF">RJ641_014001</name>
</gene>
<dbReference type="SUPFAM" id="SSF55200">
    <property type="entry name" value="Translation initiation factor IF3, C-terminal domain"/>
    <property type="match status" value="1"/>
</dbReference>
<evidence type="ECO:0000256" key="4">
    <source>
        <dbReference type="SAM" id="MobiDB-lite"/>
    </source>
</evidence>
<accession>A0AAN8ZR12</accession>
<keyword evidence="2 7" id="KW-0396">Initiation factor</keyword>
<dbReference type="GO" id="GO:0032790">
    <property type="term" value="P:ribosome disassembly"/>
    <property type="evidence" value="ECO:0007669"/>
    <property type="project" value="TreeGrafter"/>
</dbReference>
<organism evidence="7 8">
    <name type="scientific">Dillenia turbinata</name>
    <dbReference type="NCBI Taxonomy" id="194707"/>
    <lineage>
        <taxon>Eukaryota</taxon>
        <taxon>Viridiplantae</taxon>
        <taxon>Streptophyta</taxon>
        <taxon>Embryophyta</taxon>
        <taxon>Tracheophyta</taxon>
        <taxon>Spermatophyta</taxon>
        <taxon>Magnoliopsida</taxon>
        <taxon>eudicotyledons</taxon>
        <taxon>Gunneridae</taxon>
        <taxon>Pentapetalae</taxon>
        <taxon>Dilleniales</taxon>
        <taxon>Dilleniaceae</taxon>
        <taxon>Dillenia</taxon>
    </lineage>
</organism>
<reference evidence="7 8" key="1">
    <citation type="submission" date="2023-12" db="EMBL/GenBank/DDBJ databases">
        <title>A high-quality genome assembly for Dillenia turbinata (Dilleniales).</title>
        <authorList>
            <person name="Chanderbali A."/>
        </authorList>
    </citation>
    <scope>NUCLEOTIDE SEQUENCE [LARGE SCALE GENOMIC DNA]</scope>
    <source>
        <strain evidence="7">LSX21</strain>
        <tissue evidence="7">Leaf</tissue>
    </source>
</reference>
<feature type="region of interest" description="Disordered" evidence="4">
    <location>
        <begin position="287"/>
        <end position="599"/>
    </location>
</feature>
<feature type="compositionally biased region" description="Polar residues" evidence="4">
    <location>
        <begin position="391"/>
        <end position="401"/>
    </location>
</feature>
<comment type="caution">
    <text evidence="7">The sequence shown here is derived from an EMBL/GenBank/DDBJ whole genome shotgun (WGS) entry which is preliminary data.</text>
</comment>
<name>A0AAN8ZR12_9MAGN</name>
<feature type="compositionally biased region" description="Polar residues" evidence="4">
    <location>
        <begin position="411"/>
        <end position="428"/>
    </location>
</feature>
<dbReference type="AlphaFoldDB" id="A0AAN8ZR12"/>
<evidence type="ECO:0000256" key="1">
    <source>
        <dbReference type="ARBA" id="ARBA00005439"/>
    </source>
</evidence>
<keyword evidence="3" id="KW-0648">Protein biosynthesis</keyword>
<dbReference type="Proteomes" id="UP001370490">
    <property type="component" value="Unassembled WGS sequence"/>
</dbReference>
<dbReference type="PANTHER" id="PTHR10938">
    <property type="entry name" value="TRANSLATION INITIATION FACTOR IF-3"/>
    <property type="match status" value="1"/>
</dbReference>
<dbReference type="NCBIfam" id="TIGR00168">
    <property type="entry name" value="infC"/>
    <property type="match status" value="1"/>
</dbReference>
<dbReference type="Gene3D" id="3.30.110.10">
    <property type="entry name" value="Translation initiation factor 3 (IF-3), C-terminal domain"/>
    <property type="match status" value="1"/>
</dbReference>
<dbReference type="PANTHER" id="PTHR10938:SF4">
    <property type="entry name" value="TRANSLATION INITIATION FACTOR IF3-1, MITOCHONDRIAL"/>
    <property type="match status" value="1"/>
</dbReference>
<sequence>MAAAKNAQTTTPIRNVKPKEEVKESGKPRMNEKITAEYVRLVDEDGNHAVVSRRVALDQAHRLKLDLVEVDRNASPPVCKLMDYHREKYKRQLREKDRAKSKSETTLKKGDCKEVRFTVKTEQNDLKIKADTVKRLMEKGYRVKCMATGTEDQDLGGLLARLSALIEDVAFVESGPKVERRQAFVVVRHAKFGPTKKGKKASNAAGATTSEVKMGIVSGPTMSPNVAEDVTHAEEDWDPIESGSETPEEIGPEESESLISLTGMRDQNLAENKSSWSISDANDDFEKLFANSTDPPTVTSVKEDLPERTNVSTSLHQRPFLESIRANTGSSYASDQRENRYASDSRSRISAPLHQRPFLESIRADTGSSSTSDQPVMRENRYASDSRSRISRTNYVASGNDMSAKHFTSRGPAQTNHTDTSPHVSNSARFEPRFMNRGGQPWPELSASPPRVDTDRNRTDASAFRNLQPGNQFPNQGQHGPATTNSQNDASAFRNLRSANESPSPNQQSQPGATSSPASSSYGIFSSQTATLGKQQITSESSVNQEGHPATNPRSPSPSGISGNDNQSQGVEMDGQGRWGMFSRDNSKAAPNRISEGQH</sequence>
<dbReference type="FunFam" id="3.30.110.10:FF:000005">
    <property type="entry name" value="Translation initiation factor 3 (IF-3) family protein"/>
    <property type="match status" value="1"/>
</dbReference>
<dbReference type="SUPFAM" id="SSF54364">
    <property type="entry name" value="Translation initiation factor IF3, N-terminal domain"/>
    <property type="match status" value="1"/>
</dbReference>
<dbReference type="InterPro" id="IPR036787">
    <property type="entry name" value="T_IF-3_N_sf"/>
</dbReference>
<evidence type="ECO:0000259" key="5">
    <source>
        <dbReference type="Pfam" id="PF00707"/>
    </source>
</evidence>
<keyword evidence="8" id="KW-1185">Reference proteome</keyword>
<dbReference type="GO" id="GO:0003743">
    <property type="term" value="F:translation initiation factor activity"/>
    <property type="evidence" value="ECO:0007669"/>
    <property type="project" value="UniProtKB-KW"/>
</dbReference>
<dbReference type="GO" id="GO:0005737">
    <property type="term" value="C:cytoplasm"/>
    <property type="evidence" value="ECO:0007669"/>
    <property type="project" value="UniProtKB-ARBA"/>
</dbReference>
<dbReference type="InterPro" id="IPR036788">
    <property type="entry name" value="T_IF-3_C_sf"/>
</dbReference>
<proteinExistence type="inferred from homology"/>
<evidence type="ECO:0000313" key="8">
    <source>
        <dbReference type="Proteomes" id="UP001370490"/>
    </source>
</evidence>
<feature type="compositionally biased region" description="Basic and acidic residues" evidence="4">
    <location>
        <begin position="17"/>
        <end position="29"/>
    </location>
</feature>
<evidence type="ECO:0000313" key="7">
    <source>
        <dbReference type="EMBL" id="KAK6946457.1"/>
    </source>
</evidence>
<dbReference type="EMBL" id="JBAMMX010000002">
    <property type="protein sequence ID" value="KAK6946457.1"/>
    <property type="molecule type" value="Genomic_DNA"/>
</dbReference>
<feature type="compositionally biased region" description="Polar residues" evidence="4">
    <location>
        <begin position="1"/>
        <end position="13"/>
    </location>
</feature>
<dbReference type="InterPro" id="IPR001288">
    <property type="entry name" value="Translation_initiation_fac_3"/>
</dbReference>